<dbReference type="PATRIC" id="fig|294.125.peg.1662"/>
<proteinExistence type="predicted"/>
<dbReference type="RefSeq" id="WP_043047703.1">
    <property type="nucleotide sequence ID" value="NZ_JXCQ01000010.1"/>
</dbReference>
<reference evidence="1 2" key="1">
    <citation type="submission" date="2015-01" db="EMBL/GenBank/DDBJ databases">
        <title>Genome sequence of the beneficial rhizobacterium Pseudomonas fluorescens 2-79.</title>
        <authorList>
            <person name="Thuermer A."/>
            <person name="Daniel R."/>
        </authorList>
    </citation>
    <scope>NUCLEOTIDE SEQUENCE [LARGE SCALE GENOMIC DNA]</scope>
    <source>
        <strain evidence="1 2">2-79</strain>
    </source>
</reference>
<dbReference type="Proteomes" id="UP000032210">
    <property type="component" value="Unassembled WGS sequence"/>
</dbReference>
<name>A0A0D0SLM4_PSEFL</name>
<evidence type="ECO:0000313" key="2">
    <source>
        <dbReference type="Proteomes" id="UP000032210"/>
    </source>
</evidence>
<sequence length="169" mass="18410">MTIQSAPTKQQIQEAKDQATFAYQNRTSEHAADFSATPDARGNLPRKFFHGALESTTYAHADAMVRDLADKLTQGYTLSDVTTQSIGMQQVLVLTKPESVQVAELKIVHAEVDSDLKARFAAEAEKAIALEIEAAIAAQIEEERVAVANAAAAQRARIEKDIRAARGMR</sequence>
<organism evidence="1 2">
    <name type="scientific">Pseudomonas fluorescens</name>
    <dbReference type="NCBI Taxonomy" id="294"/>
    <lineage>
        <taxon>Bacteria</taxon>
        <taxon>Pseudomonadati</taxon>
        <taxon>Pseudomonadota</taxon>
        <taxon>Gammaproteobacteria</taxon>
        <taxon>Pseudomonadales</taxon>
        <taxon>Pseudomonadaceae</taxon>
        <taxon>Pseudomonas</taxon>
    </lineage>
</organism>
<protein>
    <submittedName>
        <fullName evidence="1">Uncharacterized protein</fullName>
    </submittedName>
</protein>
<dbReference type="AlphaFoldDB" id="A0A0D0SLM4"/>
<dbReference type="EMBL" id="JXCQ01000010">
    <property type="protein sequence ID" value="KIR22933.1"/>
    <property type="molecule type" value="Genomic_DNA"/>
</dbReference>
<accession>A0A0D0SLM4</accession>
<comment type="caution">
    <text evidence="1">The sequence shown here is derived from an EMBL/GenBank/DDBJ whole genome shotgun (WGS) entry which is preliminary data.</text>
</comment>
<gene>
    <name evidence="1" type="ORF">PFLU3_16160</name>
</gene>
<evidence type="ECO:0000313" key="1">
    <source>
        <dbReference type="EMBL" id="KIR22933.1"/>
    </source>
</evidence>